<dbReference type="GO" id="GO:0005576">
    <property type="term" value="C:extracellular region"/>
    <property type="evidence" value="ECO:0007669"/>
    <property type="project" value="InterPro"/>
</dbReference>
<dbReference type="Proteomes" id="UP001146120">
    <property type="component" value="Unassembled WGS sequence"/>
</dbReference>
<gene>
    <name evidence="6" type="ORF">N0F65_007615</name>
</gene>
<organism evidence="6 7">
    <name type="scientific">Lagenidium giganteum</name>
    <dbReference type="NCBI Taxonomy" id="4803"/>
    <lineage>
        <taxon>Eukaryota</taxon>
        <taxon>Sar</taxon>
        <taxon>Stramenopiles</taxon>
        <taxon>Oomycota</taxon>
        <taxon>Peronosporomycetes</taxon>
        <taxon>Pythiales</taxon>
        <taxon>Pythiaceae</taxon>
    </lineage>
</organism>
<dbReference type="PANTHER" id="PTHR33946">
    <property type="match status" value="1"/>
</dbReference>
<evidence type="ECO:0000256" key="1">
    <source>
        <dbReference type="ARBA" id="ARBA00022729"/>
    </source>
</evidence>
<evidence type="ECO:0000313" key="6">
    <source>
        <dbReference type="EMBL" id="DBA05453.1"/>
    </source>
</evidence>
<keyword evidence="1 4" id="KW-0732">Signal</keyword>
<dbReference type="CDD" id="cd01100">
    <property type="entry name" value="APPLE_Factor_XI_like"/>
    <property type="match status" value="2"/>
</dbReference>
<evidence type="ECO:0000256" key="4">
    <source>
        <dbReference type="SAM" id="SignalP"/>
    </source>
</evidence>
<dbReference type="GO" id="GO:0005975">
    <property type="term" value="P:carbohydrate metabolic process"/>
    <property type="evidence" value="ECO:0007669"/>
    <property type="project" value="InterPro"/>
</dbReference>
<proteinExistence type="predicted"/>
<name>A0AAV2ZF03_9STRA</name>
<dbReference type="SMART" id="SM00223">
    <property type="entry name" value="APPLE"/>
    <property type="match status" value="2"/>
</dbReference>
<dbReference type="GO" id="GO:0030248">
    <property type="term" value="F:cellulose binding"/>
    <property type="evidence" value="ECO:0007669"/>
    <property type="project" value="InterPro"/>
</dbReference>
<evidence type="ECO:0000256" key="3">
    <source>
        <dbReference type="ARBA" id="ARBA00023157"/>
    </source>
</evidence>
<feature type="signal peptide" evidence="4">
    <location>
        <begin position="1"/>
        <end position="20"/>
    </location>
</feature>
<dbReference type="AlphaFoldDB" id="A0AAV2ZF03"/>
<dbReference type="InterPro" id="IPR003609">
    <property type="entry name" value="Pan_app"/>
</dbReference>
<dbReference type="Gene3D" id="3.50.4.10">
    <property type="entry name" value="Hepatocyte Growth Factor"/>
    <property type="match status" value="2"/>
</dbReference>
<dbReference type="InterPro" id="IPR000177">
    <property type="entry name" value="Apple"/>
</dbReference>
<dbReference type="InterPro" id="IPR000254">
    <property type="entry name" value="CBD"/>
</dbReference>
<reference evidence="6" key="2">
    <citation type="journal article" date="2023" name="Microbiol Resour">
        <title>Decontamination and Annotation of the Draft Genome Sequence of the Oomycete Lagenidium giganteum ARSEF 373.</title>
        <authorList>
            <person name="Morgan W.R."/>
            <person name="Tartar A."/>
        </authorList>
    </citation>
    <scope>NUCLEOTIDE SEQUENCE</scope>
    <source>
        <strain evidence="6">ARSEF 373</strain>
    </source>
</reference>
<evidence type="ECO:0000256" key="2">
    <source>
        <dbReference type="ARBA" id="ARBA00022737"/>
    </source>
</evidence>
<sequence length="604" mass="67358">MKSFAGLVLLGATVVSVANAKCQSDIYGRCGDSSQPRENNCCDQGYCQPWNAGYYQCRPSLAMCPTQETDIDYYGFDLETIRGLQPGECCDRCYHTGGCSAYTFVNENPDGQTACYLKTSAFGRRERKGAVSGQLQDTRKAQCKTPVWGSCGNERSGPGCCPENAICQPWNSGFFQCVPRPDNNKCPTVEVGVDFWGNDIDVKYGLLPGTCCDACYENKECHFFTFVNENPDGRSACYLKSRLGEKKAKASAVSGYRVKIHANETPTPQCCALFLVPFALHSFTHNRSIAVARLSAQRIEEEHENRPSLEPAMSVQYAQVPAKLVEVGGLVIRQKTQKLEALAQAVGLPYEASNEYTVSLLPTNKVVKNHPKDPDGWEPSEDELKQLDTFLFAREESDCCERTLLTFLNCRGLRSFKMHFTVDSNSGDVYLIDRKFHFGGWCCDPLEMQLNQVDNGQGRVLGRVREDYAPYLSRCIASCCACTTYTDIERMLPDGSYEKRYTLRTNTACCGRVNNCCGATCLQNDMVFDILDTKGEIVAHLQNTYGRGSGCGAFCRMCFGFNNYVLEFPRDSTAEDRMLLVTALFQVEYQLFEQQDDNDNNSSS</sequence>
<dbReference type="Pfam" id="PF14295">
    <property type="entry name" value="PAN_4"/>
    <property type="match status" value="2"/>
</dbReference>
<dbReference type="EMBL" id="DAKRPA010000001">
    <property type="protein sequence ID" value="DBA05453.1"/>
    <property type="molecule type" value="Genomic_DNA"/>
</dbReference>
<comment type="caution">
    <text evidence="6">The sequence shown here is derived from an EMBL/GenBank/DDBJ whole genome shotgun (WGS) entry which is preliminary data.</text>
</comment>
<protein>
    <recommendedName>
        <fullName evidence="5">Apple domain-containing protein</fullName>
    </recommendedName>
</protein>
<keyword evidence="3" id="KW-1015">Disulfide bond</keyword>
<evidence type="ECO:0000259" key="5">
    <source>
        <dbReference type="PROSITE" id="PS50948"/>
    </source>
</evidence>
<evidence type="ECO:0000313" key="7">
    <source>
        <dbReference type="Proteomes" id="UP001146120"/>
    </source>
</evidence>
<dbReference type="SMART" id="SM00236">
    <property type="entry name" value="fCBD"/>
    <property type="match status" value="2"/>
</dbReference>
<feature type="chain" id="PRO_5043797242" description="Apple domain-containing protein" evidence="4">
    <location>
        <begin position="21"/>
        <end position="604"/>
    </location>
</feature>
<accession>A0AAV2ZF03</accession>
<reference evidence="6" key="1">
    <citation type="submission" date="2022-11" db="EMBL/GenBank/DDBJ databases">
        <authorList>
            <person name="Morgan W.R."/>
            <person name="Tartar A."/>
        </authorList>
    </citation>
    <scope>NUCLEOTIDE SEQUENCE</scope>
    <source>
        <strain evidence="6">ARSEF 373</strain>
    </source>
</reference>
<feature type="domain" description="Apple" evidence="5">
    <location>
        <begin position="64"/>
        <end position="143"/>
    </location>
</feature>
<dbReference type="PANTHER" id="PTHR33946:SF4">
    <property type="entry name" value="COAGULATION FACTOR XI"/>
    <property type="match status" value="1"/>
</dbReference>
<dbReference type="GO" id="GO:0006508">
    <property type="term" value="P:proteolysis"/>
    <property type="evidence" value="ECO:0007669"/>
    <property type="project" value="InterPro"/>
</dbReference>
<keyword evidence="2" id="KW-0677">Repeat</keyword>
<dbReference type="PROSITE" id="PS50948">
    <property type="entry name" value="PAN"/>
    <property type="match status" value="1"/>
</dbReference>
<keyword evidence="7" id="KW-1185">Reference proteome</keyword>